<dbReference type="EMBL" id="BTGU01009400">
    <property type="protein sequence ID" value="GMN23678.1"/>
    <property type="molecule type" value="Genomic_DNA"/>
</dbReference>
<dbReference type="AlphaFoldDB" id="A0AA88CJJ9"/>
<feature type="compositionally biased region" description="Low complexity" evidence="1">
    <location>
        <begin position="85"/>
        <end position="96"/>
    </location>
</feature>
<evidence type="ECO:0000313" key="3">
    <source>
        <dbReference type="Proteomes" id="UP001187192"/>
    </source>
</evidence>
<evidence type="ECO:0000313" key="2">
    <source>
        <dbReference type="EMBL" id="GMN23678.1"/>
    </source>
</evidence>
<protein>
    <submittedName>
        <fullName evidence="2">Uncharacterized protein</fullName>
    </submittedName>
</protein>
<proteinExistence type="predicted"/>
<reference evidence="2" key="1">
    <citation type="submission" date="2023-07" db="EMBL/GenBank/DDBJ databases">
        <title>draft genome sequence of fig (Ficus carica).</title>
        <authorList>
            <person name="Takahashi T."/>
            <person name="Nishimura K."/>
        </authorList>
    </citation>
    <scope>NUCLEOTIDE SEQUENCE</scope>
</reference>
<name>A0AA88CJJ9_FICCA</name>
<evidence type="ECO:0000256" key="1">
    <source>
        <dbReference type="SAM" id="MobiDB-lite"/>
    </source>
</evidence>
<accession>A0AA88CJJ9</accession>
<feature type="region of interest" description="Disordered" evidence="1">
    <location>
        <begin position="65"/>
        <end position="106"/>
    </location>
</feature>
<dbReference type="Proteomes" id="UP001187192">
    <property type="component" value="Unassembled WGS sequence"/>
</dbReference>
<organism evidence="2 3">
    <name type="scientific">Ficus carica</name>
    <name type="common">Common fig</name>
    <dbReference type="NCBI Taxonomy" id="3494"/>
    <lineage>
        <taxon>Eukaryota</taxon>
        <taxon>Viridiplantae</taxon>
        <taxon>Streptophyta</taxon>
        <taxon>Embryophyta</taxon>
        <taxon>Tracheophyta</taxon>
        <taxon>Spermatophyta</taxon>
        <taxon>Magnoliopsida</taxon>
        <taxon>eudicotyledons</taxon>
        <taxon>Gunneridae</taxon>
        <taxon>Pentapetalae</taxon>
        <taxon>rosids</taxon>
        <taxon>fabids</taxon>
        <taxon>Rosales</taxon>
        <taxon>Moraceae</taxon>
        <taxon>Ficeae</taxon>
        <taxon>Ficus</taxon>
    </lineage>
</organism>
<keyword evidence="3" id="KW-1185">Reference proteome</keyword>
<sequence length="283" mass="30878">MEMGERIGIKGIDQIEPEMQIMSTIKSSQDMKWICNEGALAPRVRESIATRAVMSKKGMKAKLLSIKGKRDSNPASNGPAKKRGSAVVRAESASARSQKRQVHLPRPQSRTLAFGMSSPYLRYFMNEPARGTPVPDSLTYLDWAPPPPRPGAKQIDLKGTSFHIRKERIPYLTSSLAPLPIQPLTSSAADEVDEARAVVCADGSCNCVYDDCWAPGQGEQTGVVDSDYTRAGIVTTHLGHSILIRGRAATSRLRRYGNFLEDERKAVTSVSVDISYGDRASAS</sequence>
<comment type="caution">
    <text evidence="2">The sequence shown here is derived from an EMBL/GenBank/DDBJ whole genome shotgun (WGS) entry which is preliminary data.</text>
</comment>
<gene>
    <name evidence="2" type="ORF">TIFTF001_051319</name>
</gene>